<organism evidence="2">
    <name type="scientific">bacterium 19MO04SH03</name>
    <dbReference type="NCBI Taxonomy" id="2920644"/>
    <lineage>
        <taxon>Bacteria</taxon>
    </lineage>
</organism>
<evidence type="ECO:0000313" key="2">
    <source>
        <dbReference type="EMBL" id="XAG75856.1"/>
    </source>
</evidence>
<gene>
    <name evidence="2" type="ORF">MRN18_09410</name>
</gene>
<dbReference type="EMBL" id="CP095348">
    <property type="protein sequence ID" value="XAG75856.1"/>
    <property type="molecule type" value="Genomic_DNA"/>
</dbReference>
<sequence length="94" mass="10488">MTKRDENVSAMLVQKHQLDQSESKLSELDAALNALQQNQESNNNDLDLALADLDMMLDSQGLNSQLAEDIDITQECSSCSIWKAQSHNLMQKPP</sequence>
<reference evidence="2" key="1">
    <citation type="submission" date="2022-03" db="EMBL/GenBank/DDBJ databases">
        <title>Sea Food Isolates.</title>
        <authorList>
            <person name="Li c."/>
        </authorList>
    </citation>
    <scope>NUCLEOTIDE SEQUENCE</scope>
    <source>
        <strain evidence="2">19MO04SH03</strain>
    </source>
</reference>
<feature type="coiled-coil region" evidence="1">
    <location>
        <begin position="18"/>
        <end position="45"/>
    </location>
</feature>
<name>A0AAU6UNF2_UNCXX</name>
<proteinExistence type="predicted"/>
<protein>
    <submittedName>
        <fullName evidence="2">Uncharacterized protein</fullName>
    </submittedName>
</protein>
<dbReference type="AlphaFoldDB" id="A0AAU6UNF2"/>
<evidence type="ECO:0000256" key="1">
    <source>
        <dbReference type="SAM" id="Coils"/>
    </source>
</evidence>
<keyword evidence="1" id="KW-0175">Coiled coil</keyword>
<accession>A0AAU6UNF2</accession>